<dbReference type="Proteomes" id="UP000824120">
    <property type="component" value="Chromosome 3"/>
</dbReference>
<sequence>MSTHSLGHQSSGFGFTTSLSSKPKTHGWLCICNYKPFRLNHNHYLRKKNKKTHFQLGEDELLSSNCAAEDRSATLVKITDELSDPLFNQLIAFRILIFWIIGRYSTASLRVLEQKAVHVNSVTHQVGLGDPQTFISCSFQPFLLHFTPKCPCFYKLKFSISNRKPQTVLHKTKS</sequence>
<protein>
    <submittedName>
        <fullName evidence="1">Uncharacterized protein</fullName>
    </submittedName>
</protein>
<comment type="caution">
    <text evidence="1">The sequence shown here is derived from an EMBL/GenBank/DDBJ whole genome shotgun (WGS) entry which is preliminary data.</text>
</comment>
<proteinExistence type="predicted"/>
<dbReference type="EMBL" id="JACXVP010000003">
    <property type="protein sequence ID" value="KAG5615487.1"/>
    <property type="molecule type" value="Genomic_DNA"/>
</dbReference>
<gene>
    <name evidence="1" type="ORF">H5410_015311</name>
</gene>
<evidence type="ECO:0000313" key="2">
    <source>
        <dbReference type="Proteomes" id="UP000824120"/>
    </source>
</evidence>
<evidence type="ECO:0000313" key="1">
    <source>
        <dbReference type="EMBL" id="KAG5615487.1"/>
    </source>
</evidence>
<keyword evidence="2" id="KW-1185">Reference proteome</keyword>
<dbReference type="AlphaFoldDB" id="A0A9J5ZU33"/>
<organism evidence="1 2">
    <name type="scientific">Solanum commersonii</name>
    <name type="common">Commerson's wild potato</name>
    <name type="synonym">Commerson's nightshade</name>
    <dbReference type="NCBI Taxonomy" id="4109"/>
    <lineage>
        <taxon>Eukaryota</taxon>
        <taxon>Viridiplantae</taxon>
        <taxon>Streptophyta</taxon>
        <taxon>Embryophyta</taxon>
        <taxon>Tracheophyta</taxon>
        <taxon>Spermatophyta</taxon>
        <taxon>Magnoliopsida</taxon>
        <taxon>eudicotyledons</taxon>
        <taxon>Gunneridae</taxon>
        <taxon>Pentapetalae</taxon>
        <taxon>asterids</taxon>
        <taxon>lamiids</taxon>
        <taxon>Solanales</taxon>
        <taxon>Solanaceae</taxon>
        <taxon>Solanoideae</taxon>
        <taxon>Solaneae</taxon>
        <taxon>Solanum</taxon>
    </lineage>
</organism>
<name>A0A9J5ZU33_SOLCO</name>
<reference evidence="1 2" key="1">
    <citation type="submission" date="2020-09" db="EMBL/GenBank/DDBJ databases">
        <title>De no assembly of potato wild relative species, Solanum commersonii.</title>
        <authorList>
            <person name="Cho K."/>
        </authorList>
    </citation>
    <scope>NUCLEOTIDE SEQUENCE [LARGE SCALE GENOMIC DNA]</scope>
    <source>
        <strain evidence="1">LZ3.2</strain>
        <tissue evidence="1">Leaf</tissue>
    </source>
</reference>
<accession>A0A9J5ZU33</accession>